<reference evidence="2 3" key="1">
    <citation type="submission" date="2019-05" db="EMBL/GenBank/DDBJ databases">
        <authorList>
            <person name="Schori C."/>
            <person name="Ahrens C."/>
        </authorList>
    </citation>
    <scope>NUCLEOTIDE SEQUENCE [LARGE SCALE GENOMIC DNA]</scope>
    <source>
        <strain evidence="2 3">DSM 10702</strain>
    </source>
</reference>
<gene>
    <name evidence="2" type="ORF">FF104_01825</name>
</gene>
<organism evidence="2 3">
    <name type="scientific">Clostridium butyricum</name>
    <dbReference type="NCBI Taxonomy" id="1492"/>
    <lineage>
        <taxon>Bacteria</taxon>
        <taxon>Bacillati</taxon>
        <taxon>Bacillota</taxon>
        <taxon>Clostridia</taxon>
        <taxon>Eubacteriales</taxon>
        <taxon>Clostridiaceae</taxon>
        <taxon>Clostridium</taxon>
    </lineage>
</organism>
<evidence type="ECO:0000259" key="1">
    <source>
        <dbReference type="Pfam" id="PF00535"/>
    </source>
</evidence>
<evidence type="ECO:0000313" key="2">
    <source>
        <dbReference type="EMBL" id="QMW89720.1"/>
    </source>
</evidence>
<dbReference type="RefSeq" id="WP_080646799.1">
    <property type="nucleotide sequence ID" value="NZ_AP019716.1"/>
</dbReference>
<accession>A0AAP9UD41</accession>
<dbReference type="AlphaFoldDB" id="A0AAP9UD41"/>
<dbReference type="Proteomes" id="UP000515243">
    <property type="component" value="Chromosome 1"/>
</dbReference>
<dbReference type="EMBL" id="CP040626">
    <property type="protein sequence ID" value="QMW89720.1"/>
    <property type="molecule type" value="Genomic_DNA"/>
</dbReference>
<protein>
    <submittedName>
        <fullName evidence="2">Glycosyltransferase</fullName>
    </submittedName>
</protein>
<dbReference type="SUPFAM" id="SSF53448">
    <property type="entry name" value="Nucleotide-diphospho-sugar transferases"/>
    <property type="match status" value="1"/>
</dbReference>
<dbReference type="InterPro" id="IPR029044">
    <property type="entry name" value="Nucleotide-diphossugar_trans"/>
</dbReference>
<name>A0AAP9UD41_CLOBU</name>
<dbReference type="PANTHER" id="PTHR22916:SF3">
    <property type="entry name" value="UDP-GLCNAC:BETAGAL BETA-1,3-N-ACETYLGLUCOSAMINYLTRANSFERASE-LIKE PROTEIN 1"/>
    <property type="match status" value="1"/>
</dbReference>
<dbReference type="Pfam" id="PF00535">
    <property type="entry name" value="Glycos_transf_2"/>
    <property type="match status" value="1"/>
</dbReference>
<dbReference type="InterPro" id="IPR001173">
    <property type="entry name" value="Glyco_trans_2-like"/>
</dbReference>
<sequence>MITDKPLVSILLAVYKPNENWLIEQLISLNKQNYENLNLYVYDDCPEYPTNTEIFNKYITNFEYKIIRGEVNKGSNKAFEELTKIADGDFFAYCDQDDIWETNKISLMMDEFTEDVTLVCCDLSIIDEHSNKTHESLCDIRKRIVYKSGYGLAKDLLMTNFVTGCAMIVKKNIAIKAVPFIDELVHDQWIAVIAALGGKIKFVDKSLVRYRQHSNNQTGILTGVVDKTSYYEKRIDDFYSRYLVYNKAIGNEEEVKQTIYESIKWIEARKRYSQKISFKDLKIMIKYRDIHKVSILIESILPFIPNFIFRYIIKLTKKGLL</sequence>
<feature type="domain" description="Glycosyltransferase 2-like" evidence="1">
    <location>
        <begin position="9"/>
        <end position="170"/>
    </location>
</feature>
<dbReference type="GO" id="GO:0016758">
    <property type="term" value="F:hexosyltransferase activity"/>
    <property type="evidence" value="ECO:0007669"/>
    <property type="project" value="UniProtKB-ARBA"/>
</dbReference>
<dbReference type="GeneID" id="92942854"/>
<dbReference type="Gene3D" id="3.90.550.10">
    <property type="entry name" value="Spore Coat Polysaccharide Biosynthesis Protein SpsA, Chain A"/>
    <property type="match status" value="1"/>
</dbReference>
<evidence type="ECO:0000313" key="3">
    <source>
        <dbReference type="Proteomes" id="UP000515243"/>
    </source>
</evidence>
<proteinExistence type="predicted"/>
<dbReference type="PANTHER" id="PTHR22916">
    <property type="entry name" value="GLYCOSYLTRANSFERASE"/>
    <property type="match status" value="1"/>
</dbReference>